<dbReference type="OrthoDB" id="9848714at2"/>
<sequence length="92" mass="9949">MLGPTDDVLTHRCILLICPVCTDLDRTISGTAIADTEVPMFARLRGTVGLPLDNATWWPDGVPRTEFAPPTVDLLERTLRALRALPVAPIAG</sequence>
<evidence type="ECO:0000313" key="2">
    <source>
        <dbReference type="Proteomes" id="UP000297496"/>
    </source>
</evidence>
<keyword evidence="2" id="KW-1185">Reference proteome</keyword>
<dbReference type="AlphaFoldDB" id="A0A4Z1C2Q0"/>
<accession>A0A4Z1C2Q0</accession>
<dbReference type="EMBL" id="SRRO01000001">
    <property type="protein sequence ID" value="TGN63112.1"/>
    <property type="molecule type" value="Genomic_DNA"/>
</dbReference>
<organism evidence="1 2">
    <name type="scientific">Nocardioides eburneiflavus</name>
    <dbReference type="NCBI Taxonomy" id="2518372"/>
    <lineage>
        <taxon>Bacteria</taxon>
        <taxon>Bacillati</taxon>
        <taxon>Actinomycetota</taxon>
        <taxon>Actinomycetes</taxon>
        <taxon>Propionibacteriales</taxon>
        <taxon>Nocardioidaceae</taxon>
        <taxon>Nocardioides</taxon>
    </lineage>
</organism>
<evidence type="ECO:0000313" key="1">
    <source>
        <dbReference type="EMBL" id="TGN63112.1"/>
    </source>
</evidence>
<protein>
    <submittedName>
        <fullName evidence="1">Uncharacterized protein</fullName>
    </submittedName>
</protein>
<reference evidence="1 2" key="1">
    <citation type="submission" date="2019-04" db="EMBL/GenBank/DDBJ databases">
        <title>Three New Species of Nocardioides, Nocardioides euryhalodurans sp. nov., Nocardioides seonyuensis sp. nov. and Nocardioides eburneoflavus sp. nov. Isolated from Soil.</title>
        <authorList>
            <person name="Roh S.G."/>
            <person name="Lee C."/>
            <person name="Kim M.-K."/>
            <person name="Kim S.B."/>
        </authorList>
    </citation>
    <scope>NUCLEOTIDE SEQUENCE [LARGE SCALE GENOMIC DNA]</scope>
    <source>
        <strain evidence="1 2">MMS17-SY213</strain>
    </source>
</reference>
<gene>
    <name evidence="1" type="ORF">EXE59_03505</name>
</gene>
<dbReference type="RefSeq" id="WP_135837654.1">
    <property type="nucleotide sequence ID" value="NZ_SRRO01000001.1"/>
</dbReference>
<comment type="caution">
    <text evidence="1">The sequence shown here is derived from an EMBL/GenBank/DDBJ whole genome shotgun (WGS) entry which is preliminary data.</text>
</comment>
<name>A0A4Z1C2Q0_9ACTN</name>
<dbReference type="Proteomes" id="UP000297496">
    <property type="component" value="Unassembled WGS sequence"/>
</dbReference>
<proteinExistence type="predicted"/>